<dbReference type="SUPFAM" id="SSF51126">
    <property type="entry name" value="Pectin lyase-like"/>
    <property type="match status" value="1"/>
</dbReference>
<proteinExistence type="predicted"/>
<feature type="domain" description="Right handed beta helix" evidence="2">
    <location>
        <begin position="195"/>
        <end position="344"/>
    </location>
</feature>
<reference evidence="3 4" key="1">
    <citation type="submission" date="2020-01" db="EMBL/GenBank/DDBJ databases">
        <title>Paenibacillus soybeanensis sp. nov. isolated from the nodules of soybean (Glycine max(L.) Merr).</title>
        <authorList>
            <person name="Wang H."/>
        </authorList>
    </citation>
    <scope>NUCLEOTIDE SEQUENCE [LARGE SCALE GENOMIC DNA]</scope>
    <source>
        <strain evidence="3 4">T1</strain>
    </source>
</reference>
<dbReference type="InterPro" id="IPR024535">
    <property type="entry name" value="RHGA/B-epi-like_pectate_lyase"/>
</dbReference>
<evidence type="ECO:0000259" key="1">
    <source>
        <dbReference type="Pfam" id="PF12708"/>
    </source>
</evidence>
<dbReference type="Pfam" id="PF12708">
    <property type="entry name" value="Pect-lyase_RHGA_epim"/>
    <property type="match status" value="1"/>
</dbReference>
<dbReference type="InterPro" id="IPR006311">
    <property type="entry name" value="TAT_signal"/>
</dbReference>
<dbReference type="Pfam" id="PF13229">
    <property type="entry name" value="Beta_helix"/>
    <property type="match status" value="1"/>
</dbReference>
<dbReference type="Gene3D" id="2.160.20.10">
    <property type="entry name" value="Single-stranded right-handed beta-helix, Pectin lyase-like"/>
    <property type="match status" value="1"/>
</dbReference>
<dbReference type="PROSITE" id="PS51318">
    <property type="entry name" value="TAT"/>
    <property type="match status" value="1"/>
</dbReference>
<evidence type="ECO:0000259" key="2">
    <source>
        <dbReference type="Pfam" id="PF13229"/>
    </source>
</evidence>
<protein>
    <recommendedName>
        <fullName evidence="5">Pectate lyase superfamily protein domain-containing protein</fullName>
    </recommendedName>
</protein>
<comment type="caution">
    <text evidence="3">The sequence shown here is derived from an EMBL/GenBank/DDBJ whole genome shotgun (WGS) entry which is preliminary data.</text>
</comment>
<evidence type="ECO:0008006" key="5">
    <source>
        <dbReference type="Google" id="ProtNLM"/>
    </source>
</evidence>
<sequence length="597" mass="65258">MSDNDRHMMSRRKLLISMAAVGVGVATGNILPSLLNRNSKEEGDYVAAAVMADKESRLVTDYGAVGDGVKDNTQSFQSAINDAVAKGYKLVIPSGRFLIKGTLVNLDNVSMHGVSLTKNYWRQDNYDDFEKGASVLIGTGKNALFGKKMSRAAFTGICFSKFGRIADPSSPRYVLFQSCSFKDVTTVLDAPSNQTAAYHNFKFVDCAFTVYRSSALFSGRILDSMWDRCVFVGSNPMELTQAKANQVTNSRFEWIDRGTAISLYACEQMLFNGNYFDRISGAAFEIKQGNKEILITGNQFNRCGSGLSSAGDSLNYKDLNKSFIILYGEFTDVNISANTFSKNASGDHDGEPCPKYVLAKRAGIADCTLRFYGNDVENGYTKTFLYVEDKDYSSILIKGEKAFQELSQHVIDMAKCSNYNIEAACTSEVKLSEVPSNLIVHNKSAIKIEGKQLGTVFGGTVNGYPRYDRPEIIYEETGPKLSSSNGADKLSGYSIPITRMLHGVQLTISFVYVTSGSPNMKISASISGSTDIKLPDLTGAAQRKLYVANLYVPFQSNGKTLQINYGALGSLKGSVQIYAFAATYASFTPKSIYDQLG</sequence>
<gene>
    <name evidence="3" type="ORF">GT019_06895</name>
</gene>
<dbReference type="EMBL" id="JAAAMV010000003">
    <property type="protein sequence ID" value="NBD23595.1"/>
    <property type="molecule type" value="Genomic_DNA"/>
</dbReference>
<feature type="domain" description="Rhamnogalacturonase A/B/Epimerase-like pectate lyase" evidence="1">
    <location>
        <begin position="58"/>
        <end position="116"/>
    </location>
</feature>
<dbReference type="InterPro" id="IPR011050">
    <property type="entry name" value="Pectin_lyase_fold/virulence"/>
</dbReference>
<dbReference type="InterPro" id="IPR012334">
    <property type="entry name" value="Pectin_lyas_fold"/>
</dbReference>
<evidence type="ECO:0000313" key="3">
    <source>
        <dbReference type="EMBL" id="NBD23595.1"/>
    </source>
</evidence>
<name>A0ABW9XLU0_9BACL</name>
<accession>A0ABW9XLU0</accession>
<organism evidence="3 4">
    <name type="scientific">Paenibacillus glycinis</name>
    <dbReference type="NCBI Taxonomy" id="2697035"/>
    <lineage>
        <taxon>Bacteria</taxon>
        <taxon>Bacillati</taxon>
        <taxon>Bacillota</taxon>
        <taxon>Bacilli</taxon>
        <taxon>Bacillales</taxon>
        <taxon>Paenibacillaceae</taxon>
        <taxon>Paenibacillus</taxon>
    </lineage>
</organism>
<dbReference type="InterPro" id="IPR039448">
    <property type="entry name" value="Beta_helix"/>
</dbReference>
<dbReference type="RefSeq" id="WP_161742247.1">
    <property type="nucleotide sequence ID" value="NZ_JAAAMV010000003.1"/>
</dbReference>
<evidence type="ECO:0000313" key="4">
    <source>
        <dbReference type="Proteomes" id="UP000665561"/>
    </source>
</evidence>
<dbReference type="Proteomes" id="UP000665561">
    <property type="component" value="Unassembled WGS sequence"/>
</dbReference>
<keyword evidence="4" id="KW-1185">Reference proteome</keyword>